<dbReference type="EMBL" id="JRES01000133">
    <property type="protein sequence ID" value="KNC33902.1"/>
    <property type="molecule type" value="Genomic_DNA"/>
</dbReference>
<evidence type="ECO:0000313" key="7">
    <source>
        <dbReference type="Proteomes" id="UP000037069"/>
    </source>
</evidence>
<protein>
    <recommendedName>
        <fullName evidence="5">C2H2-type domain-containing protein</fullName>
    </recommendedName>
</protein>
<dbReference type="SUPFAM" id="SSF90229">
    <property type="entry name" value="CCCH zinc finger"/>
    <property type="match status" value="1"/>
</dbReference>
<dbReference type="Gene3D" id="4.10.1000.10">
    <property type="entry name" value="Zinc finger, CCCH-type"/>
    <property type="match status" value="1"/>
</dbReference>
<evidence type="ECO:0000256" key="2">
    <source>
        <dbReference type="ARBA" id="ARBA00022771"/>
    </source>
</evidence>
<keyword evidence="3" id="KW-0862">Zinc</keyword>
<dbReference type="SUPFAM" id="SSF48452">
    <property type="entry name" value="TPR-like"/>
    <property type="match status" value="1"/>
</dbReference>
<feature type="region of interest" description="Disordered" evidence="4">
    <location>
        <begin position="180"/>
        <end position="199"/>
    </location>
</feature>
<dbReference type="InterPro" id="IPR011990">
    <property type="entry name" value="TPR-like_helical_dom_sf"/>
</dbReference>
<gene>
    <name evidence="6" type="ORF">FF38_11029</name>
</gene>
<dbReference type="GO" id="GO:0008270">
    <property type="term" value="F:zinc ion binding"/>
    <property type="evidence" value="ECO:0007669"/>
    <property type="project" value="UniProtKB-KW"/>
</dbReference>
<organism evidence="6 7">
    <name type="scientific">Lucilia cuprina</name>
    <name type="common">Green bottle fly</name>
    <name type="synonym">Australian sheep blowfly</name>
    <dbReference type="NCBI Taxonomy" id="7375"/>
    <lineage>
        <taxon>Eukaryota</taxon>
        <taxon>Metazoa</taxon>
        <taxon>Ecdysozoa</taxon>
        <taxon>Arthropoda</taxon>
        <taxon>Hexapoda</taxon>
        <taxon>Insecta</taxon>
        <taxon>Pterygota</taxon>
        <taxon>Neoptera</taxon>
        <taxon>Endopterygota</taxon>
        <taxon>Diptera</taxon>
        <taxon>Brachycera</taxon>
        <taxon>Muscomorpha</taxon>
        <taxon>Oestroidea</taxon>
        <taxon>Calliphoridae</taxon>
        <taxon>Luciliinae</taxon>
        <taxon>Lucilia</taxon>
    </lineage>
</organism>
<reference evidence="6 7" key="1">
    <citation type="journal article" date="2015" name="Nat. Commun.">
        <title>Lucilia cuprina genome unlocks parasitic fly biology to underpin future interventions.</title>
        <authorList>
            <person name="Anstead C.A."/>
            <person name="Korhonen P.K."/>
            <person name="Young N.D."/>
            <person name="Hall R.S."/>
            <person name="Jex A.R."/>
            <person name="Murali S.C."/>
            <person name="Hughes D.S."/>
            <person name="Lee S.F."/>
            <person name="Perry T."/>
            <person name="Stroehlein A.J."/>
            <person name="Ansell B.R."/>
            <person name="Breugelmans B."/>
            <person name="Hofmann A."/>
            <person name="Qu J."/>
            <person name="Dugan S."/>
            <person name="Lee S.L."/>
            <person name="Chao H."/>
            <person name="Dinh H."/>
            <person name="Han Y."/>
            <person name="Doddapaneni H.V."/>
            <person name="Worley K.C."/>
            <person name="Muzny D.M."/>
            <person name="Ioannidis P."/>
            <person name="Waterhouse R.M."/>
            <person name="Zdobnov E.M."/>
            <person name="James P.J."/>
            <person name="Bagnall N.H."/>
            <person name="Kotze A.C."/>
            <person name="Gibbs R.A."/>
            <person name="Richards S."/>
            <person name="Batterham P."/>
            <person name="Gasser R.B."/>
        </authorList>
    </citation>
    <scope>NUCLEOTIDE SEQUENCE [LARGE SCALE GENOMIC DNA]</scope>
    <source>
        <strain evidence="6 7">LS</strain>
        <tissue evidence="6">Full body</tissue>
    </source>
</reference>
<comment type="caution">
    <text evidence="6">The sequence shown here is derived from an EMBL/GenBank/DDBJ whole genome shotgun (WGS) entry which is preliminary data.</text>
</comment>
<keyword evidence="7" id="KW-1185">Reference proteome</keyword>
<evidence type="ECO:0000256" key="4">
    <source>
        <dbReference type="SAM" id="MobiDB-lite"/>
    </source>
</evidence>
<dbReference type="InterPro" id="IPR036855">
    <property type="entry name" value="Znf_CCCH_sf"/>
</dbReference>
<proteinExistence type="predicted"/>
<keyword evidence="1" id="KW-0479">Metal-binding</keyword>
<dbReference type="Pfam" id="PF00642">
    <property type="entry name" value="zf-CCCH"/>
    <property type="match status" value="1"/>
</dbReference>
<dbReference type="STRING" id="7375.A0A0L0CNY9"/>
<evidence type="ECO:0000313" key="6">
    <source>
        <dbReference type="EMBL" id="KNC33902.1"/>
    </source>
</evidence>
<feature type="domain" description="C2H2-type" evidence="5">
    <location>
        <begin position="241"/>
        <end position="263"/>
    </location>
</feature>
<sequence length="389" mass="44706">MSDKEMQAHDNVRWRNWSRAATLYDQILSSPPLVSNRAQKDRHIICLLGRCECLLELGKYESCLNDARKVLSMLSEQQTDCLASVSRTRRWLVHALCKLKKYTEAEKLLTEWISELQQQQGFGDICKTLERYKSVIQMLNGGNKSTQKIHNSRLEDEMNILDTKLDHWATNNLPLDKYSKPLSNKGIKKRENPTQNGASNNITAVMQKNTDLLAALKVSGSNKSISDDSTGGGENGNSTTCSYCAITFNSRNELRQHCQTEAHQNVIMSDEGRDWKWRPPPRGFTLDSYSLCESWTESQLCHYGNQCVEAHGVDELNEWKDRFEYRRMRVQKACEKELYGKSYTELVLERWIQSTVPEKIMSEKVEGIEAQCEQDLVTSISSKSSKREW</sequence>
<name>A0A0L0CNY9_LUCCU</name>
<dbReference type="Proteomes" id="UP000037069">
    <property type="component" value="Unassembled WGS sequence"/>
</dbReference>
<evidence type="ECO:0000259" key="5">
    <source>
        <dbReference type="PROSITE" id="PS00028"/>
    </source>
</evidence>
<dbReference type="PROSITE" id="PS00028">
    <property type="entry name" value="ZINC_FINGER_C2H2_1"/>
    <property type="match status" value="1"/>
</dbReference>
<feature type="non-terminal residue" evidence="6">
    <location>
        <position position="389"/>
    </location>
</feature>
<accession>A0A0L0CNY9</accession>
<dbReference type="Gene3D" id="1.25.40.10">
    <property type="entry name" value="Tetratricopeptide repeat domain"/>
    <property type="match status" value="1"/>
</dbReference>
<dbReference type="OrthoDB" id="5988104at2759"/>
<keyword evidence="2" id="KW-0863">Zinc-finger</keyword>
<evidence type="ECO:0000256" key="3">
    <source>
        <dbReference type="ARBA" id="ARBA00022833"/>
    </source>
</evidence>
<dbReference type="InterPro" id="IPR000571">
    <property type="entry name" value="Znf_CCCH"/>
</dbReference>
<dbReference type="AlphaFoldDB" id="A0A0L0CNY9"/>
<dbReference type="InterPro" id="IPR013087">
    <property type="entry name" value="Znf_C2H2_type"/>
</dbReference>
<evidence type="ECO:0000256" key="1">
    <source>
        <dbReference type="ARBA" id="ARBA00022723"/>
    </source>
</evidence>